<reference evidence="3 5" key="3">
    <citation type="journal article" date="2018" name="Nature">
        <title>A major lineage of non-tailed dsDNA viruses as unrecognized killers of marine bacteria.</title>
        <authorList>
            <person name="Kauffman K.M."/>
            <person name="Hussain F.A."/>
            <person name="Yang J."/>
            <person name="Arevalo P."/>
            <person name="Brown J.M."/>
            <person name="Chang W.K."/>
            <person name="VanInsberghe D."/>
            <person name="Elsherbini J."/>
            <person name="Sharma R.S."/>
            <person name="Cutler M.B."/>
            <person name="Kelly L."/>
            <person name="Polz M.F."/>
        </authorList>
    </citation>
    <scope>NUCLEOTIDE SEQUENCE</scope>
    <source>
        <strain evidence="3">10N.261.48.A1</strain>
        <strain evidence="2 5">10N.286.55.E1</strain>
    </source>
</reference>
<evidence type="ECO:0000256" key="1">
    <source>
        <dbReference type="SAM" id="SignalP"/>
    </source>
</evidence>
<feature type="signal peptide" evidence="1">
    <location>
        <begin position="1"/>
        <end position="22"/>
    </location>
</feature>
<dbReference type="EMBL" id="MCSB01000019">
    <property type="protein sequence ID" value="PME28006.1"/>
    <property type="molecule type" value="Genomic_DNA"/>
</dbReference>
<accession>A0A855IMC9</accession>
<protein>
    <recommendedName>
        <fullName evidence="6">Fimbrial protein</fullName>
    </recommendedName>
</protein>
<evidence type="ECO:0000313" key="3">
    <source>
        <dbReference type="EMBL" id="PMM55651.1"/>
    </source>
</evidence>
<dbReference type="Proteomes" id="UP000235554">
    <property type="component" value="Unassembled WGS sequence"/>
</dbReference>
<name>A0A855IMC9_9VIBR</name>
<evidence type="ECO:0000313" key="5">
    <source>
        <dbReference type="Proteomes" id="UP000239763"/>
    </source>
</evidence>
<reference evidence="4" key="1">
    <citation type="submission" date="2016-07" db="EMBL/GenBank/DDBJ databases">
        <title>Nontailed viruses are major unrecognized killers of bacteria in the ocean.</title>
        <authorList>
            <person name="Kauffman K."/>
            <person name="Hussain F."/>
            <person name="Yang J."/>
            <person name="Arevalo P."/>
            <person name="Brown J."/>
            <person name="Cutler M."/>
            <person name="Kelly L."/>
            <person name="Polz M.F."/>
        </authorList>
    </citation>
    <scope>NUCLEOTIDE SEQUENCE [LARGE SCALE GENOMIC DNA]</scope>
    <source>
        <strain evidence="4">10N.261.48.A1</strain>
    </source>
</reference>
<reference evidence="3" key="2">
    <citation type="submission" date="2016-07" db="EMBL/GenBank/DDBJ databases">
        <authorList>
            <person name="Kauffman K."/>
            <person name="Arevalo P."/>
            <person name="Polz M.F."/>
        </authorList>
    </citation>
    <scope>NUCLEOTIDE SEQUENCE</scope>
    <source>
        <strain evidence="3">10N.261.48.A1</strain>
        <strain evidence="2">10N.286.55.E1</strain>
    </source>
</reference>
<evidence type="ECO:0000313" key="2">
    <source>
        <dbReference type="EMBL" id="PME28006.1"/>
    </source>
</evidence>
<dbReference type="EMBL" id="MCZJ01000043">
    <property type="protein sequence ID" value="PMM55651.1"/>
    <property type="molecule type" value="Genomic_DNA"/>
</dbReference>
<comment type="caution">
    <text evidence="3">The sequence shown here is derived from an EMBL/GenBank/DDBJ whole genome shotgun (WGS) entry which is preliminary data.</text>
</comment>
<evidence type="ECO:0008006" key="6">
    <source>
        <dbReference type="Google" id="ProtNLM"/>
    </source>
</evidence>
<organism evidence="3 4">
    <name type="scientific">Vibrio lentus</name>
    <dbReference type="NCBI Taxonomy" id="136468"/>
    <lineage>
        <taxon>Bacteria</taxon>
        <taxon>Pseudomonadati</taxon>
        <taxon>Pseudomonadota</taxon>
        <taxon>Gammaproteobacteria</taxon>
        <taxon>Vibrionales</taxon>
        <taxon>Vibrionaceae</taxon>
        <taxon>Vibrio</taxon>
    </lineage>
</organism>
<evidence type="ECO:0000313" key="4">
    <source>
        <dbReference type="Proteomes" id="UP000235554"/>
    </source>
</evidence>
<dbReference type="Proteomes" id="UP000239763">
    <property type="component" value="Unassembled WGS sequence"/>
</dbReference>
<dbReference type="RefSeq" id="WP_099166127.1">
    <property type="nucleotide sequence ID" value="NZ_CAWQOO010001090.1"/>
</dbReference>
<dbReference type="AlphaFoldDB" id="A0A855IMC9"/>
<feature type="chain" id="PRO_5044663879" description="Fimbrial protein" evidence="1">
    <location>
        <begin position="23"/>
        <end position="343"/>
    </location>
</feature>
<sequence length="343" mass="37130">MLRNVLNTMAIICLFSSSSAWSAFELHAEVKSGGIRWDNVTQSNGKMVPSGWETPPALQAATAWSAATFSASPMTSMILIGGTGQTSQPIDIDISGVEYNTTGINYTITSNSLGGGCTVDNVTLPIVQVEGPNCISSTKLVSADKSSPFIFFRPIFEINDSDVISALGGLSEGIYSASVPINVRYYYENNGITTFRNINDVMIFSFDYQPVQLDSISVFGDGVMEPDYDTVNRRITSETTFNISAIGYFDDGIVLTMPSQTYELVHSSDPSTTIPYNINCAQCNNINLVEQGTLLNQVTSISEGTGTQTDIGFDLIFDYDIDGESVISGDYFDEVTIMLEPGM</sequence>
<keyword evidence="5" id="KW-1185">Reference proteome</keyword>
<gene>
    <name evidence="3" type="ORF">BCT50_10200</name>
    <name evidence="2" type="ORF">BCV38_23110</name>
</gene>
<keyword evidence="1" id="KW-0732">Signal</keyword>
<proteinExistence type="predicted"/>